<name>A0A0U5GTF1_ASPCI</name>
<evidence type="ECO:0000256" key="2">
    <source>
        <dbReference type="ARBA" id="ARBA00022692"/>
    </source>
</evidence>
<evidence type="ECO:0000313" key="6">
    <source>
        <dbReference type="EMBL" id="CEL04116.1"/>
    </source>
</evidence>
<dbReference type="PANTHER" id="PTHR31465:SF27">
    <property type="entry name" value="DOMAIN PROTEIN, PUTATIVE (AFU_ORTHOLOGUE AFUA_3G01030)-RELATED"/>
    <property type="match status" value="1"/>
</dbReference>
<feature type="transmembrane region" description="Helical" evidence="5">
    <location>
        <begin position="134"/>
        <end position="157"/>
    </location>
</feature>
<feature type="transmembrane region" description="Helical" evidence="5">
    <location>
        <begin position="99"/>
        <end position="122"/>
    </location>
</feature>
<gene>
    <name evidence="6" type="ORF">ASPCAL05248</name>
</gene>
<dbReference type="AlphaFoldDB" id="A0A0U5GTF1"/>
<protein>
    <recommendedName>
        <fullName evidence="8">RTA1 domain protein</fullName>
    </recommendedName>
</protein>
<reference evidence="7" key="1">
    <citation type="journal article" date="2016" name="Genome Announc.">
        <title>Draft genome sequences of fungus Aspergillus calidoustus.</title>
        <authorList>
            <person name="Horn F."/>
            <person name="Linde J."/>
            <person name="Mattern D.J."/>
            <person name="Walther G."/>
            <person name="Guthke R."/>
            <person name="Scherlach K."/>
            <person name="Martin K."/>
            <person name="Brakhage A.A."/>
            <person name="Petzke L."/>
            <person name="Valiante V."/>
        </authorList>
    </citation>
    <scope>NUCLEOTIDE SEQUENCE [LARGE SCALE GENOMIC DNA]</scope>
    <source>
        <strain evidence="7">SF006504</strain>
    </source>
</reference>
<dbReference type="OMA" id="ITAIVFQ"/>
<dbReference type="GO" id="GO:0016020">
    <property type="term" value="C:membrane"/>
    <property type="evidence" value="ECO:0007669"/>
    <property type="project" value="UniProtKB-SubCell"/>
</dbReference>
<evidence type="ECO:0000313" key="7">
    <source>
        <dbReference type="Proteomes" id="UP000054771"/>
    </source>
</evidence>
<sequence length="301" mass="33572">MNKTERQKKKKQKQTMAQLETYKGYYLWKYVPSQAGAVIFLLLFLTATAYHTWRIWKHKTYFCICFAIGGFFEFIGYCARASAHSKTGRMMPFCIQNVYILLGPALFAASIYMILGRLIVAARAENHSLIPARWLTKIFVLGDILSFLIQGGAAGMMVSSDLASLGNKLVVIGLVVQVVMFGVFIITAVVVHVRMWRRSQGGFAGEAFGGDGGGGGLSWVSRHLVTLYLVSGLIMVRSVFRVAEFVMGDDGYLLTHEWTLYVFDAALMWLVMVVFGVRYPGDISMYSRVSEDRVKLTGMGA</sequence>
<feature type="transmembrane region" description="Helical" evidence="5">
    <location>
        <begin position="260"/>
        <end position="279"/>
    </location>
</feature>
<comment type="subcellular location">
    <subcellularLocation>
        <location evidence="1">Membrane</location>
        <topology evidence="1">Multi-pass membrane protein</topology>
    </subcellularLocation>
</comment>
<dbReference type="EMBL" id="CDMC01000004">
    <property type="protein sequence ID" value="CEL04116.1"/>
    <property type="molecule type" value="Genomic_DNA"/>
</dbReference>
<dbReference type="Proteomes" id="UP000054771">
    <property type="component" value="Unassembled WGS sequence"/>
</dbReference>
<evidence type="ECO:0000256" key="3">
    <source>
        <dbReference type="ARBA" id="ARBA00022989"/>
    </source>
</evidence>
<evidence type="ECO:0008006" key="8">
    <source>
        <dbReference type="Google" id="ProtNLM"/>
    </source>
</evidence>
<evidence type="ECO:0000256" key="5">
    <source>
        <dbReference type="SAM" id="Phobius"/>
    </source>
</evidence>
<keyword evidence="3 5" id="KW-1133">Transmembrane helix</keyword>
<feature type="transmembrane region" description="Helical" evidence="5">
    <location>
        <begin position="169"/>
        <end position="191"/>
    </location>
</feature>
<proteinExistence type="predicted"/>
<dbReference type="STRING" id="454130.A0A0U5GTF1"/>
<feature type="transmembrane region" description="Helical" evidence="5">
    <location>
        <begin position="224"/>
        <end position="240"/>
    </location>
</feature>
<accession>A0A0U5GTF1</accession>
<dbReference type="OrthoDB" id="3358017at2759"/>
<keyword evidence="4 5" id="KW-0472">Membrane</keyword>
<dbReference type="Pfam" id="PF04479">
    <property type="entry name" value="RTA1"/>
    <property type="match status" value="1"/>
</dbReference>
<organism evidence="6 7">
    <name type="scientific">Aspergillus calidoustus</name>
    <dbReference type="NCBI Taxonomy" id="454130"/>
    <lineage>
        <taxon>Eukaryota</taxon>
        <taxon>Fungi</taxon>
        <taxon>Dikarya</taxon>
        <taxon>Ascomycota</taxon>
        <taxon>Pezizomycotina</taxon>
        <taxon>Eurotiomycetes</taxon>
        <taxon>Eurotiomycetidae</taxon>
        <taxon>Eurotiales</taxon>
        <taxon>Aspergillaceae</taxon>
        <taxon>Aspergillus</taxon>
        <taxon>Aspergillus subgen. Nidulantes</taxon>
    </lineage>
</organism>
<dbReference type="PANTHER" id="PTHR31465">
    <property type="entry name" value="PROTEIN RTA1-RELATED"/>
    <property type="match status" value="1"/>
</dbReference>
<keyword evidence="2 5" id="KW-0812">Transmembrane</keyword>
<feature type="transmembrane region" description="Helical" evidence="5">
    <location>
        <begin position="60"/>
        <end position="79"/>
    </location>
</feature>
<feature type="transmembrane region" description="Helical" evidence="5">
    <location>
        <begin position="35"/>
        <end position="53"/>
    </location>
</feature>
<evidence type="ECO:0000256" key="1">
    <source>
        <dbReference type="ARBA" id="ARBA00004141"/>
    </source>
</evidence>
<keyword evidence="7" id="KW-1185">Reference proteome</keyword>
<dbReference type="InterPro" id="IPR007568">
    <property type="entry name" value="RTA1"/>
</dbReference>
<evidence type="ECO:0000256" key="4">
    <source>
        <dbReference type="ARBA" id="ARBA00023136"/>
    </source>
</evidence>